<accession>A0AAE0E9R9</accession>
<dbReference type="Gene3D" id="3.30.420.10">
    <property type="entry name" value="Ribonuclease H-like superfamily/Ribonuclease H"/>
    <property type="match status" value="1"/>
</dbReference>
<dbReference type="InterPro" id="IPR012337">
    <property type="entry name" value="RNaseH-like_sf"/>
</dbReference>
<dbReference type="InterPro" id="IPR044730">
    <property type="entry name" value="RNase_H-like_dom_plant"/>
</dbReference>
<dbReference type="SUPFAM" id="SSF53098">
    <property type="entry name" value="Ribonuclease H-like"/>
    <property type="match status" value="1"/>
</dbReference>
<evidence type="ECO:0000259" key="1">
    <source>
        <dbReference type="Pfam" id="PF13456"/>
    </source>
</evidence>
<dbReference type="InterPro" id="IPR036397">
    <property type="entry name" value="RNaseH_sf"/>
</dbReference>
<proteinExistence type="predicted"/>
<dbReference type="InterPro" id="IPR002156">
    <property type="entry name" value="RNaseH_domain"/>
</dbReference>
<evidence type="ECO:0000313" key="2">
    <source>
        <dbReference type="EMBL" id="KAK3220388.1"/>
    </source>
</evidence>
<dbReference type="PANTHER" id="PTHR33116:SF75">
    <property type="entry name" value="RIBONUCLEASE H PROTEIN"/>
    <property type="match status" value="1"/>
</dbReference>
<feature type="domain" description="RNase H type-1" evidence="1">
    <location>
        <begin position="302"/>
        <end position="363"/>
    </location>
</feature>
<dbReference type="Pfam" id="PF13456">
    <property type="entry name" value="RVT_3"/>
    <property type="match status" value="1"/>
</dbReference>
<dbReference type="CDD" id="cd06222">
    <property type="entry name" value="RNase_H_like"/>
    <property type="match status" value="1"/>
</dbReference>
<dbReference type="PANTHER" id="PTHR33116">
    <property type="entry name" value="REVERSE TRANSCRIPTASE ZINC-BINDING DOMAIN-CONTAINING PROTEIN-RELATED-RELATED"/>
    <property type="match status" value="1"/>
</dbReference>
<evidence type="ECO:0000313" key="3">
    <source>
        <dbReference type="Proteomes" id="UP001281410"/>
    </source>
</evidence>
<protein>
    <recommendedName>
        <fullName evidence="1">RNase H type-1 domain-containing protein</fullName>
    </recommendedName>
</protein>
<gene>
    <name evidence="2" type="ORF">Dsin_014358</name>
</gene>
<keyword evidence="3" id="KW-1185">Reference proteome</keyword>
<dbReference type="EMBL" id="JANJYJ010000004">
    <property type="protein sequence ID" value="KAK3220388.1"/>
    <property type="molecule type" value="Genomic_DNA"/>
</dbReference>
<dbReference type="GO" id="GO:0004523">
    <property type="term" value="F:RNA-DNA hybrid ribonuclease activity"/>
    <property type="evidence" value="ECO:0007669"/>
    <property type="project" value="InterPro"/>
</dbReference>
<dbReference type="Proteomes" id="UP001281410">
    <property type="component" value="Unassembled WGS sequence"/>
</dbReference>
<name>A0AAE0E9R9_9ROSI</name>
<organism evidence="2 3">
    <name type="scientific">Dipteronia sinensis</name>
    <dbReference type="NCBI Taxonomy" id="43782"/>
    <lineage>
        <taxon>Eukaryota</taxon>
        <taxon>Viridiplantae</taxon>
        <taxon>Streptophyta</taxon>
        <taxon>Embryophyta</taxon>
        <taxon>Tracheophyta</taxon>
        <taxon>Spermatophyta</taxon>
        <taxon>Magnoliopsida</taxon>
        <taxon>eudicotyledons</taxon>
        <taxon>Gunneridae</taxon>
        <taxon>Pentapetalae</taxon>
        <taxon>rosids</taxon>
        <taxon>malvids</taxon>
        <taxon>Sapindales</taxon>
        <taxon>Sapindaceae</taxon>
        <taxon>Hippocastanoideae</taxon>
        <taxon>Acereae</taxon>
        <taxon>Dipteronia</taxon>
    </lineage>
</organism>
<dbReference type="AlphaFoldDB" id="A0AAE0E9R9"/>
<comment type="caution">
    <text evidence="2">The sequence shown here is derived from an EMBL/GenBank/DDBJ whole genome shotgun (WGS) entry which is preliminary data.</text>
</comment>
<sequence>MLFVDSNEQSVLNVRRILRCFEIRSGLKINFHMSCVVKVGKRSRSVDRWAELLRCKTASLSIMFLGLPLGGNPKSIRLWEPMLEKVRARLAPWKLRFISKAGRLVLIKSLLANLPTYFLSVFKIPKAVAMAIEKMQRDFFWGIKGILLKCMKLLMSDGGRIHFWKDLKVDGVLLAVVFPRIYALAANKTSMANEFGKWKGSVWEWHVTTRRQTLGWEESIWTNFLTELDQFRLRKSSPDSLIWTLTASACLLEDMRIWMDGWMLLCPVASSGRVWVLCVSNDYDYGPKDRLCESVHCPTGVNIVIESDSRSAISWVNGVRPGNIQLLDFLLEIKEIMIRLKPKISISFVARSGNAAADFLAKQGAASGLSQVAWG</sequence>
<dbReference type="GO" id="GO:0003676">
    <property type="term" value="F:nucleic acid binding"/>
    <property type="evidence" value="ECO:0007669"/>
    <property type="project" value="InterPro"/>
</dbReference>
<reference evidence="2" key="1">
    <citation type="journal article" date="2023" name="Plant J.">
        <title>Genome sequences and population genomics provide insights into the demographic history, inbreeding, and mutation load of two 'living fossil' tree species of Dipteronia.</title>
        <authorList>
            <person name="Feng Y."/>
            <person name="Comes H.P."/>
            <person name="Chen J."/>
            <person name="Zhu S."/>
            <person name="Lu R."/>
            <person name="Zhang X."/>
            <person name="Li P."/>
            <person name="Qiu J."/>
            <person name="Olsen K.M."/>
            <person name="Qiu Y."/>
        </authorList>
    </citation>
    <scope>NUCLEOTIDE SEQUENCE</scope>
    <source>
        <strain evidence="2">NBL</strain>
    </source>
</reference>